<evidence type="ECO:0000313" key="2">
    <source>
        <dbReference type="EMBL" id="ERN15526.1"/>
    </source>
</evidence>
<dbReference type="Gramene" id="ERN15526">
    <property type="protein sequence ID" value="ERN15526"/>
    <property type="gene ID" value="AMTR_s00048p00093900"/>
</dbReference>
<feature type="domain" description="Survival Motor Neuron Gemin2-binding" evidence="1">
    <location>
        <begin position="1"/>
        <end position="28"/>
    </location>
</feature>
<dbReference type="InterPro" id="IPR049481">
    <property type="entry name" value="SMN_G2-BD"/>
</dbReference>
<sequence>MGKETAIWDDSVLIQAFDDAMNKFKVMHNGQRISTNAKEAVSDGMKNKEADIDEIERLNNKRIAICKEEKKRKSDA</sequence>
<dbReference type="AlphaFoldDB" id="U5CQS9"/>
<dbReference type="HOGENOM" id="CLU_2657765_0_0_1"/>
<dbReference type="Proteomes" id="UP000017836">
    <property type="component" value="Unassembled WGS sequence"/>
</dbReference>
<keyword evidence="3" id="KW-1185">Reference proteome</keyword>
<dbReference type="PANTHER" id="PTHR39267">
    <property type="entry name" value="SURVIVAL MOTOR NEURON-LIKE PROTEIN 1"/>
    <property type="match status" value="1"/>
</dbReference>
<proteinExistence type="predicted"/>
<name>U5CQS9_AMBTC</name>
<evidence type="ECO:0000259" key="1">
    <source>
        <dbReference type="Pfam" id="PF20636"/>
    </source>
</evidence>
<reference evidence="3" key="1">
    <citation type="journal article" date="2013" name="Science">
        <title>The Amborella genome and the evolution of flowering plants.</title>
        <authorList>
            <consortium name="Amborella Genome Project"/>
        </authorList>
    </citation>
    <scope>NUCLEOTIDE SEQUENCE [LARGE SCALE GENOMIC DNA]</scope>
</reference>
<dbReference type="EMBL" id="KI392502">
    <property type="protein sequence ID" value="ERN15526.1"/>
    <property type="molecule type" value="Genomic_DNA"/>
</dbReference>
<dbReference type="Pfam" id="PF20636">
    <property type="entry name" value="SMN_G2-BD"/>
    <property type="match status" value="1"/>
</dbReference>
<evidence type="ECO:0000313" key="3">
    <source>
        <dbReference type="Proteomes" id="UP000017836"/>
    </source>
</evidence>
<gene>
    <name evidence="2" type="ORF">AMTR_s00048p00093900</name>
</gene>
<dbReference type="PANTHER" id="PTHR39267:SF1">
    <property type="entry name" value="SURVIVAL MOTOR NEURON PROTEIN"/>
    <property type="match status" value="1"/>
</dbReference>
<dbReference type="InterPro" id="IPR040424">
    <property type="entry name" value="Smn1"/>
</dbReference>
<accession>U5CQS9</accession>
<organism evidence="2 3">
    <name type="scientific">Amborella trichopoda</name>
    <dbReference type="NCBI Taxonomy" id="13333"/>
    <lineage>
        <taxon>Eukaryota</taxon>
        <taxon>Viridiplantae</taxon>
        <taxon>Streptophyta</taxon>
        <taxon>Embryophyta</taxon>
        <taxon>Tracheophyta</taxon>
        <taxon>Spermatophyta</taxon>
        <taxon>Magnoliopsida</taxon>
        <taxon>Amborellales</taxon>
        <taxon>Amborellaceae</taxon>
        <taxon>Amborella</taxon>
    </lineage>
</organism>
<protein>
    <recommendedName>
        <fullName evidence="1">Survival Motor Neuron Gemin2-binding domain-containing protein</fullName>
    </recommendedName>
</protein>